<dbReference type="Pfam" id="PF13358">
    <property type="entry name" value="DDE_3"/>
    <property type="match status" value="1"/>
</dbReference>
<protein>
    <recommendedName>
        <fullName evidence="6">IS630 family transposase</fullName>
    </recommendedName>
</protein>
<dbReference type="EMBL" id="BMNB01000089">
    <property type="protein sequence ID" value="GGM68201.1"/>
    <property type="molecule type" value="Genomic_DNA"/>
</dbReference>
<accession>A0A917U9R6</accession>
<evidence type="ECO:0000313" key="4">
    <source>
        <dbReference type="EMBL" id="GGM68201.1"/>
    </source>
</evidence>
<gene>
    <name evidence="4" type="ORF">GCM10011608_61750</name>
</gene>
<dbReference type="InterPro" id="IPR009057">
    <property type="entry name" value="Homeodomain-like_sf"/>
</dbReference>
<comment type="caution">
    <text evidence="4">The sequence shown here is derived from an EMBL/GenBank/DDBJ whole genome shotgun (WGS) entry which is preliminary data.</text>
</comment>
<feature type="domain" description="Winged helix-turn helix" evidence="3">
    <location>
        <begin position="99"/>
        <end position="153"/>
    </location>
</feature>
<dbReference type="InterPro" id="IPR036397">
    <property type="entry name" value="RNaseH_sf"/>
</dbReference>
<dbReference type="Gene3D" id="3.30.420.10">
    <property type="entry name" value="Ribonuclease H-like superfamily/Ribonuclease H"/>
    <property type="match status" value="1"/>
</dbReference>
<keyword evidence="5" id="KW-1185">Reference proteome</keyword>
<evidence type="ECO:0000259" key="1">
    <source>
        <dbReference type="Pfam" id="PF13358"/>
    </source>
</evidence>
<dbReference type="InterPro" id="IPR055247">
    <property type="entry name" value="InsJ-like_HTH"/>
</dbReference>
<evidence type="ECO:0008006" key="6">
    <source>
        <dbReference type="Google" id="ProtNLM"/>
    </source>
</evidence>
<dbReference type="Pfam" id="PF13518">
    <property type="entry name" value="HTH_28"/>
    <property type="match status" value="1"/>
</dbReference>
<reference evidence="4" key="1">
    <citation type="journal article" date="2014" name="Int. J. Syst. Evol. Microbiol.">
        <title>Complete genome sequence of Corynebacterium casei LMG S-19264T (=DSM 44701T), isolated from a smear-ripened cheese.</title>
        <authorList>
            <consortium name="US DOE Joint Genome Institute (JGI-PGF)"/>
            <person name="Walter F."/>
            <person name="Albersmeier A."/>
            <person name="Kalinowski J."/>
            <person name="Ruckert C."/>
        </authorList>
    </citation>
    <scope>NUCLEOTIDE SEQUENCE</scope>
    <source>
        <strain evidence="4">CGMCC 4.7312</strain>
    </source>
</reference>
<evidence type="ECO:0000259" key="3">
    <source>
        <dbReference type="Pfam" id="PF13592"/>
    </source>
</evidence>
<dbReference type="PANTHER" id="PTHR46564">
    <property type="entry name" value="TRANSPOSASE"/>
    <property type="match status" value="1"/>
</dbReference>
<name>A0A917U9R6_9ACTN</name>
<dbReference type="Pfam" id="PF13592">
    <property type="entry name" value="HTH_33"/>
    <property type="match status" value="1"/>
</dbReference>
<dbReference type="GO" id="GO:0003676">
    <property type="term" value="F:nucleic acid binding"/>
    <property type="evidence" value="ECO:0007669"/>
    <property type="project" value="InterPro"/>
</dbReference>
<feature type="domain" description="Tc1-like transposase DDE" evidence="1">
    <location>
        <begin position="170"/>
        <end position="309"/>
    </location>
</feature>
<reference evidence="4" key="2">
    <citation type="submission" date="2020-09" db="EMBL/GenBank/DDBJ databases">
        <authorList>
            <person name="Sun Q."/>
            <person name="Zhou Y."/>
        </authorList>
    </citation>
    <scope>NUCLEOTIDE SEQUENCE</scope>
    <source>
        <strain evidence="4">CGMCC 4.7312</strain>
    </source>
</reference>
<sequence length="342" mass="38874">MTDARRLSQQAQEDLRRRAVAAWQGGMSQAEVARVFRVGPKTVWVWVEAFRRKGNRGLNARKRGRRPDEQKALTARQQARVRRAVIHQCPDQVALPGLVWTRPQVRQLIRDWFDIGLSLVTIGKYLRSWGLSPQKPIRKAYEQDPEAVTRWLEVTYPAIAGQAKAEGGIVLWLDQTGLRSDAAVGTTWAPVGQTPVVAKTGRRFGVNVMAAISNKGELYFTCYLGTLNGEVFLKFLDRLVRHLDRKIHLIVDGHPVHRRADVRTWVAERVAQLEMHYLPGYSPELNPVELLNGDIKHHVAQTNPTNQQQLAAQARTHLRRRQNQPHLIRSLFGKPEVRYAAG</sequence>
<dbReference type="InterPro" id="IPR025959">
    <property type="entry name" value="Winged_HTH_dom"/>
</dbReference>
<dbReference type="PANTHER" id="PTHR46564:SF1">
    <property type="entry name" value="TRANSPOSASE"/>
    <property type="match status" value="1"/>
</dbReference>
<dbReference type="InterPro" id="IPR047655">
    <property type="entry name" value="Transpos_IS630-like"/>
</dbReference>
<dbReference type="RefSeq" id="WP_229706659.1">
    <property type="nucleotide sequence ID" value="NZ_BMNB01000089.1"/>
</dbReference>
<evidence type="ECO:0000259" key="2">
    <source>
        <dbReference type="Pfam" id="PF13518"/>
    </source>
</evidence>
<proteinExistence type="predicted"/>
<dbReference type="SUPFAM" id="SSF46689">
    <property type="entry name" value="Homeodomain-like"/>
    <property type="match status" value="1"/>
</dbReference>
<feature type="domain" description="Insertion element IS150 protein InsJ-like helix-turn-helix" evidence="2">
    <location>
        <begin position="16"/>
        <end position="66"/>
    </location>
</feature>
<dbReference type="NCBIfam" id="NF033545">
    <property type="entry name" value="transpos_IS630"/>
    <property type="match status" value="1"/>
</dbReference>
<dbReference type="InterPro" id="IPR038717">
    <property type="entry name" value="Tc1-like_DDE_dom"/>
</dbReference>
<dbReference type="AlphaFoldDB" id="A0A917U9R6"/>
<dbReference type="Proteomes" id="UP000608890">
    <property type="component" value="Unassembled WGS sequence"/>
</dbReference>
<evidence type="ECO:0000313" key="5">
    <source>
        <dbReference type="Proteomes" id="UP000608890"/>
    </source>
</evidence>
<organism evidence="4 5">
    <name type="scientific">Micromonospora sonchi</name>
    <dbReference type="NCBI Taxonomy" id="1763543"/>
    <lineage>
        <taxon>Bacteria</taxon>
        <taxon>Bacillati</taxon>
        <taxon>Actinomycetota</taxon>
        <taxon>Actinomycetes</taxon>
        <taxon>Micromonosporales</taxon>
        <taxon>Micromonosporaceae</taxon>
        <taxon>Micromonospora</taxon>
    </lineage>
</organism>